<feature type="domain" description="YNCE-like beta-propeller" evidence="2">
    <location>
        <begin position="248"/>
        <end position="421"/>
    </location>
</feature>
<dbReference type="AlphaFoldDB" id="A0A7U4QJB0"/>
<reference evidence="3 4" key="1">
    <citation type="submission" date="2015-10" db="EMBL/GenBank/DDBJ databases">
        <title>Candidatus Desulfofervidus auxilii, a hydrogenotrophic sulfate-reducing bacterium involved in the thermophilic anaerobic oxidation of methane.</title>
        <authorList>
            <person name="Krukenberg V."/>
            <person name="Richter M."/>
            <person name="Wegener G."/>
        </authorList>
    </citation>
    <scope>NUCLEOTIDE SEQUENCE [LARGE SCALE GENOMIC DNA]</scope>
    <source>
        <strain evidence="3 4">HS1</strain>
    </source>
</reference>
<dbReference type="RefSeq" id="WP_066060690.1">
    <property type="nucleotide sequence ID" value="NZ_CP013015.1"/>
</dbReference>
<dbReference type="InterPro" id="IPR048433">
    <property type="entry name" value="YNCE-like_beta-prop"/>
</dbReference>
<dbReference type="PANTHER" id="PTHR47197:SF3">
    <property type="entry name" value="DIHYDRO-HEME D1 DEHYDROGENASE"/>
    <property type="match status" value="1"/>
</dbReference>
<gene>
    <name evidence="3" type="ORF">HS1_000549</name>
</gene>
<organism evidence="3 4">
    <name type="scientific">Desulfofervidus auxilii</name>
    <dbReference type="NCBI Taxonomy" id="1621989"/>
    <lineage>
        <taxon>Bacteria</taxon>
        <taxon>Pseudomonadati</taxon>
        <taxon>Thermodesulfobacteriota</taxon>
        <taxon>Candidatus Desulfofervidia</taxon>
        <taxon>Candidatus Desulfofervidales</taxon>
        <taxon>Candidatus Desulfofervidaceae</taxon>
        <taxon>Candidatus Desulfofervidus</taxon>
    </lineage>
</organism>
<evidence type="ECO:0000259" key="2">
    <source>
        <dbReference type="Pfam" id="PF21783"/>
    </source>
</evidence>
<dbReference type="InterPro" id="IPR011045">
    <property type="entry name" value="N2O_reductase_N"/>
</dbReference>
<dbReference type="PANTHER" id="PTHR47197">
    <property type="entry name" value="PROTEIN NIRF"/>
    <property type="match status" value="1"/>
</dbReference>
<dbReference type="SUPFAM" id="SSF50974">
    <property type="entry name" value="Nitrous oxide reductase, N-terminal domain"/>
    <property type="match status" value="1"/>
</dbReference>
<keyword evidence="4" id="KW-1185">Reference proteome</keyword>
<dbReference type="KEGG" id="daw:HS1_000549"/>
<dbReference type="InterPro" id="IPR051200">
    <property type="entry name" value="Host-pathogen_enzymatic-act"/>
</dbReference>
<sequence length="467" mass="51612">MVNKLKTLFCTRHFLFLIGLIAVLLGCAQFKKQAGFEQGTLVVYLNSKTTPTSLNFTLEEIWIEDALGTKTVLPIQQKEINTSLPSQIILARGELKTGVYTKICFKITRAILLKRGEIYPLRLLNQGVVSIPITLRIFPHKTNNLFLNWAPETSIKAETFSPDIKVQKGKTGLKKLLLYVSNSGEDYLSVIDRGSHQVIDAITVGSAPKGMTLSKDGNYLYVANYLSNSISIIETMTNRLMDTIALNIGFGPNELTIPPFSRILYVTATDSNAVIAIDTLTKSILKKIEVGQRPIGIASSADGQYVYVANTFSNNISVIETYNNKVVNTIGVGGEPKYISIYQRYIVVSNSQSNNLMFIDSHSLKVVSTAFVPSQPGRIIPGLRGWVYVAGQRSNDISFVTPMLNIAPRKLSVGKHPSGMTLDKDRKLLYVANLRDNTVSVLDLIKEEEIDKIEVGDKPYDLVLVGD</sequence>
<dbReference type="InterPro" id="IPR015943">
    <property type="entry name" value="WD40/YVTN_repeat-like_dom_sf"/>
</dbReference>
<dbReference type="EMBL" id="CP013015">
    <property type="protein sequence ID" value="AMM40355.1"/>
    <property type="molecule type" value="Genomic_DNA"/>
</dbReference>
<keyword evidence="1" id="KW-0732">Signal</keyword>
<evidence type="ECO:0000256" key="1">
    <source>
        <dbReference type="ARBA" id="ARBA00022729"/>
    </source>
</evidence>
<dbReference type="PROSITE" id="PS51257">
    <property type="entry name" value="PROKAR_LIPOPROTEIN"/>
    <property type="match status" value="1"/>
</dbReference>
<dbReference type="OrthoDB" id="9772811at2"/>
<dbReference type="Gene3D" id="2.130.10.10">
    <property type="entry name" value="YVTN repeat-like/Quinoprotein amine dehydrogenase"/>
    <property type="match status" value="2"/>
</dbReference>
<name>A0A7U4QJB0_DESA2</name>
<dbReference type="NCBIfam" id="TIGR02276">
    <property type="entry name" value="beta_rpt_yvtn"/>
    <property type="match status" value="4"/>
</dbReference>
<dbReference type="Proteomes" id="UP000070560">
    <property type="component" value="Chromosome"/>
</dbReference>
<dbReference type="Pfam" id="PF21783">
    <property type="entry name" value="YNCE"/>
    <property type="match status" value="1"/>
</dbReference>
<protein>
    <submittedName>
        <fullName evidence="3">40-residue YVTN family beta-propeller</fullName>
    </submittedName>
</protein>
<evidence type="ECO:0000313" key="4">
    <source>
        <dbReference type="Proteomes" id="UP000070560"/>
    </source>
</evidence>
<evidence type="ECO:0000313" key="3">
    <source>
        <dbReference type="EMBL" id="AMM40355.1"/>
    </source>
</evidence>
<dbReference type="InterPro" id="IPR011964">
    <property type="entry name" value="YVTN_b-propeller_repeat"/>
</dbReference>
<proteinExistence type="predicted"/>
<accession>A0A7U4QJB0</accession>